<keyword evidence="1" id="KW-1133">Transmembrane helix</keyword>
<keyword evidence="1" id="KW-0472">Membrane</keyword>
<dbReference type="SUPFAM" id="SSF48317">
    <property type="entry name" value="Acid phosphatase/Vanadium-dependent haloperoxidase"/>
    <property type="match status" value="1"/>
</dbReference>
<accession>A0A4Q5N2T0</accession>
<dbReference type="OrthoDB" id="3240395at2"/>
<dbReference type="Proteomes" id="UP000293764">
    <property type="component" value="Unassembled WGS sequence"/>
</dbReference>
<comment type="caution">
    <text evidence="3">The sequence shown here is derived from an EMBL/GenBank/DDBJ whole genome shotgun (WGS) entry which is preliminary data.</text>
</comment>
<feature type="transmembrane region" description="Helical" evidence="1">
    <location>
        <begin position="91"/>
        <end position="112"/>
    </location>
</feature>
<dbReference type="InterPro" id="IPR000326">
    <property type="entry name" value="PAP2/HPO"/>
</dbReference>
<dbReference type="Pfam" id="PF01569">
    <property type="entry name" value="PAP2"/>
    <property type="match status" value="1"/>
</dbReference>
<proteinExistence type="predicted"/>
<dbReference type="AlphaFoldDB" id="A0A4Q5N2T0"/>
<protein>
    <submittedName>
        <fullName evidence="3">Phosphatase PAP2 family protein</fullName>
    </submittedName>
</protein>
<feature type="domain" description="Phosphatidic acid phosphatase type 2/haloperoxidase" evidence="2">
    <location>
        <begin position="119"/>
        <end position="225"/>
    </location>
</feature>
<feature type="transmembrane region" description="Helical" evidence="1">
    <location>
        <begin position="306"/>
        <end position="329"/>
    </location>
</feature>
<feature type="transmembrane region" description="Helical" evidence="1">
    <location>
        <begin position="210"/>
        <end position="230"/>
    </location>
</feature>
<feature type="transmembrane region" description="Helical" evidence="1">
    <location>
        <begin position="119"/>
        <end position="137"/>
    </location>
</feature>
<name>A0A4Q5N2T0_9MICO</name>
<dbReference type="Gene3D" id="1.20.144.10">
    <property type="entry name" value="Phosphatidic acid phosphatase type 2/haloperoxidase"/>
    <property type="match status" value="1"/>
</dbReference>
<feature type="transmembrane region" description="Helical" evidence="1">
    <location>
        <begin position="263"/>
        <end position="286"/>
    </location>
</feature>
<evidence type="ECO:0000313" key="4">
    <source>
        <dbReference type="Proteomes" id="UP000293764"/>
    </source>
</evidence>
<evidence type="ECO:0000313" key="3">
    <source>
        <dbReference type="EMBL" id="RYV51553.1"/>
    </source>
</evidence>
<gene>
    <name evidence="3" type="ORF">EUA98_07895</name>
</gene>
<keyword evidence="1" id="KW-0812">Transmembrane</keyword>
<reference evidence="3 4" key="1">
    <citation type="submission" date="2019-01" db="EMBL/GenBank/DDBJ databases">
        <title>Novel species of Cellulomonas.</title>
        <authorList>
            <person name="Liu Q."/>
            <person name="Xin Y.-H."/>
        </authorList>
    </citation>
    <scope>NUCLEOTIDE SEQUENCE [LARGE SCALE GENOMIC DNA]</scope>
    <source>
        <strain evidence="3 4">HLT2-17</strain>
    </source>
</reference>
<feature type="transmembrane region" description="Helical" evidence="1">
    <location>
        <begin position="157"/>
        <end position="176"/>
    </location>
</feature>
<feature type="transmembrane region" description="Helical" evidence="1">
    <location>
        <begin position="37"/>
        <end position="57"/>
    </location>
</feature>
<feature type="transmembrane region" description="Helical" evidence="1">
    <location>
        <begin position="183"/>
        <end position="204"/>
    </location>
</feature>
<dbReference type="InterPro" id="IPR036938">
    <property type="entry name" value="PAP2/HPO_sf"/>
</dbReference>
<evidence type="ECO:0000259" key="2">
    <source>
        <dbReference type="SMART" id="SM00014"/>
    </source>
</evidence>
<sequence length="337" mass="34212">MPFRTVAYRGPVSTTGPVTAPLPVVVPAPAPKRVSRLGVALGITTAVLATLGVWLTWRVFVASAAGQRVDQAAFEGAEYGRNRLWQVAEPVLEVVSIPYVAVVLVAAVIIAVVRRRGGLALQVALLVAGANITTQVLKNVVFDRPDLDATPVFANALPSGHTTAAASVSAALVFVVPPRARPWAAVLGAVYTSATGISTLVGGWHRPGDVVAGVLVVLAWSGLACALASASRPRGGPDTPSTATGQLVLTDPARTSRSGRRRASMVGVGGGLLLLAAAAAAVPAAYGMYASWTTAGDLDSRAELLVAYAGGASGVVAMSCLTFAVLLAVRQAAGRVG</sequence>
<dbReference type="SMART" id="SM00014">
    <property type="entry name" value="acidPPc"/>
    <property type="match status" value="1"/>
</dbReference>
<organism evidence="3 4">
    <name type="scientific">Pengzhenrongella frigida</name>
    <dbReference type="NCBI Taxonomy" id="1259133"/>
    <lineage>
        <taxon>Bacteria</taxon>
        <taxon>Bacillati</taxon>
        <taxon>Actinomycetota</taxon>
        <taxon>Actinomycetes</taxon>
        <taxon>Micrococcales</taxon>
        <taxon>Pengzhenrongella</taxon>
    </lineage>
</organism>
<dbReference type="EMBL" id="SDWW01000015">
    <property type="protein sequence ID" value="RYV51553.1"/>
    <property type="molecule type" value="Genomic_DNA"/>
</dbReference>
<evidence type="ECO:0000256" key="1">
    <source>
        <dbReference type="SAM" id="Phobius"/>
    </source>
</evidence>
<keyword evidence="4" id="KW-1185">Reference proteome</keyword>